<feature type="region of interest" description="Disordered" evidence="1">
    <location>
        <begin position="753"/>
        <end position="790"/>
    </location>
</feature>
<comment type="caution">
    <text evidence="3">The sequence shown here is derived from an EMBL/GenBank/DDBJ whole genome shotgun (WGS) entry which is preliminary data.</text>
</comment>
<evidence type="ECO:0000313" key="3">
    <source>
        <dbReference type="EMBL" id="TWU05984.1"/>
    </source>
</evidence>
<proteinExistence type="predicted"/>
<dbReference type="Pfam" id="PF04151">
    <property type="entry name" value="PPC"/>
    <property type="match status" value="2"/>
</dbReference>
<sequence>MIATLVAVFCSTHLMAALPIVTSLKPMGVVRGTETVVTLKGDRLSDASEVICDLPGIEILEVKAVDDKTTEVKLKAADNLAPGLYPIRLVTKSGIANLRLLGVGTMPVIEEVEPNNEFAAPQSIPLNSTVEGIVQREDVEHFQVELKAGQKINVEIEGIRLAFSLNNQNILDPYIAILDEGRFEVATSDDSALLQQDGFCSYTAEKDGKYTILVRDSSFLGSGVCGYRLHVGTFPRPVAVLPAGGAPGSILKAQLIDDEHKVINAEVQLPGEPLDRWGVITENENGISPSPNWVRVNELPVAMEVEPNDDRMKAPEVTVPGALCGVVEKPDDYDCFRFQAKKDTRYRVEVFAREILRSPLDAVLNVFDPKGATLVSSDDSRGKIDPFLDFTAKEDGLHSVRIYDHLRGGSPEHCYRIEVTTPQPSVSLTLSELRRDEAQVVSVPIGGQTAMMVAVGRDQYNGEVSLSLDGLPAGVTATTFPVPAGRPEVPVLLTAAADAKHSASLYTINAKGDDKSPTVFGTLSQTHKLVLGQNRRGMFEYVTPRAAMAVTDEAPFSVEVVQPKTPILRNGSKDIVVKLTRKEGFDGRVSFRTLYNPPGIGVNNSRYIDKGQTECTIPMTANGGASIGTWPMIFVATYSTPIGSTVCSTLPIMLEVQDSLFKYEFPKAAGELGTEINYTLTMEILREFEGEAEVELVGLPAGVTSPAATQKIAKDATSVTFPLVIPADAKVGKHKTLVCQSKVTANGETMLQTTGTGELRIDKPLPPKVDEPKVEKPAEPQPPKPEAPKVLSRLEQLRLQSQE</sequence>
<name>A0A5C6B654_9BACT</name>
<dbReference type="AlphaFoldDB" id="A0A5C6B654"/>
<keyword evidence="4" id="KW-1185">Reference proteome</keyword>
<protein>
    <recommendedName>
        <fullName evidence="2">Peptidase C-terminal archaeal/bacterial domain-containing protein</fullName>
    </recommendedName>
</protein>
<gene>
    <name evidence="3" type="ORF">Pla52n_17000</name>
</gene>
<dbReference type="EMBL" id="SJPN01000002">
    <property type="protein sequence ID" value="TWU05984.1"/>
    <property type="molecule type" value="Genomic_DNA"/>
</dbReference>
<evidence type="ECO:0000259" key="2">
    <source>
        <dbReference type="Pfam" id="PF04151"/>
    </source>
</evidence>
<dbReference type="Proteomes" id="UP000320176">
    <property type="component" value="Unassembled WGS sequence"/>
</dbReference>
<dbReference type="OrthoDB" id="237792at2"/>
<dbReference type="Gene3D" id="2.60.120.380">
    <property type="match status" value="2"/>
</dbReference>
<organism evidence="3 4">
    <name type="scientific">Stieleria varia</name>
    <dbReference type="NCBI Taxonomy" id="2528005"/>
    <lineage>
        <taxon>Bacteria</taxon>
        <taxon>Pseudomonadati</taxon>
        <taxon>Planctomycetota</taxon>
        <taxon>Planctomycetia</taxon>
        <taxon>Pirellulales</taxon>
        <taxon>Pirellulaceae</taxon>
        <taxon>Stieleria</taxon>
    </lineage>
</organism>
<evidence type="ECO:0000313" key="4">
    <source>
        <dbReference type="Proteomes" id="UP000320176"/>
    </source>
</evidence>
<reference evidence="3 4" key="1">
    <citation type="submission" date="2019-02" db="EMBL/GenBank/DDBJ databases">
        <title>Deep-cultivation of Planctomycetes and their phenomic and genomic characterization uncovers novel biology.</title>
        <authorList>
            <person name="Wiegand S."/>
            <person name="Jogler M."/>
            <person name="Boedeker C."/>
            <person name="Pinto D."/>
            <person name="Vollmers J."/>
            <person name="Rivas-Marin E."/>
            <person name="Kohn T."/>
            <person name="Peeters S.H."/>
            <person name="Heuer A."/>
            <person name="Rast P."/>
            <person name="Oberbeckmann S."/>
            <person name="Bunk B."/>
            <person name="Jeske O."/>
            <person name="Meyerdierks A."/>
            <person name="Storesund J.E."/>
            <person name="Kallscheuer N."/>
            <person name="Luecker S."/>
            <person name="Lage O.M."/>
            <person name="Pohl T."/>
            <person name="Merkel B.J."/>
            <person name="Hornburger P."/>
            <person name="Mueller R.-W."/>
            <person name="Bruemmer F."/>
            <person name="Labrenz M."/>
            <person name="Spormann A.M."/>
            <person name="Op Den Camp H."/>
            <person name="Overmann J."/>
            <person name="Amann R."/>
            <person name="Jetten M.S.M."/>
            <person name="Mascher T."/>
            <person name="Medema M.H."/>
            <person name="Devos D.P."/>
            <person name="Kaster A.-K."/>
            <person name="Ovreas L."/>
            <person name="Rohde M."/>
            <person name="Galperin M.Y."/>
            <person name="Jogler C."/>
        </authorList>
    </citation>
    <scope>NUCLEOTIDE SEQUENCE [LARGE SCALE GENOMIC DNA]</scope>
    <source>
        <strain evidence="3 4">Pla52n</strain>
    </source>
</reference>
<accession>A0A5C6B654</accession>
<dbReference type="InterPro" id="IPR007280">
    <property type="entry name" value="Peptidase_C_arc/bac"/>
</dbReference>
<feature type="domain" description="Peptidase C-terminal archaeal/bacterial" evidence="2">
    <location>
        <begin position="332"/>
        <end position="403"/>
    </location>
</feature>
<feature type="domain" description="Peptidase C-terminal archaeal/bacterial" evidence="2">
    <location>
        <begin position="138"/>
        <end position="215"/>
    </location>
</feature>
<feature type="compositionally biased region" description="Basic and acidic residues" evidence="1">
    <location>
        <begin position="759"/>
        <end position="778"/>
    </location>
</feature>
<evidence type="ECO:0000256" key="1">
    <source>
        <dbReference type="SAM" id="MobiDB-lite"/>
    </source>
</evidence>